<evidence type="ECO:0000313" key="4">
    <source>
        <dbReference type="Proteomes" id="UP000492821"/>
    </source>
</evidence>
<feature type="domain" description="C2" evidence="2">
    <location>
        <begin position="592"/>
        <end position="725"/>
    </location>
</feature>
<dbReference type="Gene3D" id="2.60.40.150">
    <property type="entry name" value="C2 domain"/>
    <property type="match status" value="2"/>
</dbReference>
<dbReference type="InterPro" id="IPR035892">
    <property type="entry name" value="C2_domain_sf"/>
</dbReference>
<dbReference type="PANTHER" id="PTHR45716">
    <property type="entry name" value="BITESIZE, ISOFORM I"/>
    <property type="match status" value="1"/>
</dbReference>
<dbReference type="GO" id="GO:0031267">
    <property type="term" value="F:small GTPase binding"/>
    <property type="evidence" value="ECO:0007669"/>
    <property type="project" value="InterPro"/>
</dbReference>
<sequence length="743" mass="83722">MVTTDVSAFLTSLSLEEQAKIKPVLERDLEFQRREKARIRMLETNVALGKSISNGDMRDRSGSTESCHSNSSFSVSNPSSNTSPHGNGKKCCKTCGNQLGFIFNAGSKCHKCQSMVCDGCRCALDEKNKTWLCRLCFQERELIAASNKWFYQSSNKSPEDANVSEVLLLQMRRATLHRFAESSNNMEVSKKRLLNYSPRRNMSLPPIASENLLKVPAEKGVPEHPMSALHRFIAENNGAASNGFADSIEEMDSETESVTGAPRICTPPLDRESRASISSGSRFLEVKASWPGSTMLQTKAPLLGNCGRTMRSNSLNVPDGAVALSITIPDGRTIRKSSVCSCSKCSFVSDQERPRSGMSDMSFETTDDQKLASRPQSEFNLDTLTDNYSARGITHRSASADYFRRKSFSSDSQNQQSPSPPTGDELSAPISRSSSRASSLSTRPSIDFSSGQLKFKLNYNLEMGSLDVHVIECRDLPHFGKHNPNPIVYVSLLPDDGYLEHSRVKTKCRKNTYNPLFGEVLKFPNLTKFELDDRILQFSVYHVDAFTKKSVIGECQVRIEDYPWSMTEPIWVPLRKNMFVEMTPPDPEIHTRRGILRFEISFTLKDQRKQRGDIHFFVKSGNNLTGDPPVLCKMPFIKANLMNRQKSILRSARSALAEFHGNGHEPVWNYDLVIQDQSLEKLKDRILEISVWDRENSLNNRYIGRLLFHRSESTNSEKSTQSLWRRLLETPKAKFVAELQLQP</sequence>
<dbReference type="InterPro" id="IPR011011">
    <property type="entry name" value="Znf_FYVE_PHD"/>
</dbReference>
<feature type="compositionally biased region" description="Low complexity" evidence="1">
    <location>
        <begin position="426"/>
        <end position="443"/>
    </location>
</feature>
<proteinExistence type="predicted"/>
<dbReference type="Proteomes" id="UP000492821">
    <property type="component" value="Unassembled WGS sequence"/>
</dbReference>
<evidence type="ECO:0000259" key="2">
    <source>
        <dbReference type="PROSITE" id="PS50004"/>
    </source>
</evidence>
<dbReference type="Pfam" id="PF00168">
    <property type="entry name" value="C2"/>
    <property type="match status" value="2"/>
</dbReference>
<feature type="region of interest" description="Disordered" evidence="1">
    <location>
        <begin position="350"/>
        <end position="378"/>
    </location>
</feature>
<dbReference type="PROSITE" id="PS50916">
    <property type="entry name" value="RABBD"/>
    <property type="match status" value="1"/>
</dbReference>
<dbReference type="AlphaFoldDB" id="A0A7E4UZ58"/>
<evidence type="ECO:0000259" key="3">
    <source>
        <dbReference type="PROSITE" id="PS50916"/>
    </source>
</evidence>
<dbReference type="InterPro" id="IPR013083">
    <property type="entry name" value="Znf_RING/FYVE/PHD"/>
</dbReference>
<dbReference type="GO" id="GO:0006886">
    <property type="term" value="P:intracellular protein transport"/>
    <property type="evidence" value="ECO:0007669"/>
    <property type="project" value="InterPro"/>
</dbReference>
<dbReference type="PROSITE" id="PS50004">
    <property type="entry name" value="C2"/>
    <property type="match status" value="2"/>
</dbReference>
<dbReference type="Gene3D" id="3.30.40.10">
    <property type="entry name" value="Zinc/RING finger domain, C3HC4 (zinc finger)"/>
    <property type="match status" value="1"/>
</dbReference>
<feature type="region of interest" description="Disordered" evidence="1">
    <location>
        <begin position="406"/>
        <end position="443"/>
    </location>
</feature>
<feature type="region of interest" description="Disordered" evidence="1">
    <location>
        <begin position="255"/>
        <end position="278"/>
    </location>
</feature>
<dbReference type="SUPFAM" id="SSF57903">
    <property type="entry name" value="FYVE/PHD zinc finger"/>
    <property type="match status" value="1"/>
</dbReference>
<dbReference type="Pfam" id="PF02318">
    <property type="entry name" value="FYVE_2"/>
    <property type="match status" value="1"/>
</dbReference>
<protein>
    <submittedName>
        <fullName evidence="5">C2 domain-containing protein</fullName>
    </submittedName>
</protein>
<reference evidence="4" key="1">
    <citation type="journal article" date="2013" name="Genetics">
        <title>The draft genome and transcriptome of Panagrellus redivivus are shaped by the harsh demands of a free-living lifestyle.</title>
        <authorList>
            <person name="Srinivasan J."/>
            <person name="Dillman A.R."/>
            <person name="Macchietto M.G."/>
            <person name="Heikkinen L."/>
            <person name="Lakso M."/>
            <person name="Fracchia K.M."/>
            <person name="Antoshechkin I."/>
            <person name="Mortazavi A."/>
            <person name="Wong G."/>
            <person name="Sternberg P.W."/>
        </authorList>
    </citation>
    <scope>NUCLEOTIDE SEQUENCE [LARGE SCALE GENOMIC DNA]</scope>
    <source>
        <strain evidence="4">MT8872</strain>
    </source>
</reference>
<dbReference type="CDD" id="cd15747">
    <property type="entry name" value="FYVE_Slp3_4_5"/>
    <property type="match status" value="1"/>
</dbReference>
<evidence type="ECO:0000313" key="5">
    <source>
        <dbReference type="WBParaSite" id="Pan_g14622.t1"/>
    </source>
</evidence>
<dbReference type="GO" id="GO:0005886">
    <property type="term" value="C:plasma membrane"/>
    <property type="evidence" value="ECO:0007669"/>
    <property type="project" value="TreeGrafter"/>
</dbReference>
<dbReference type="GO" id="GO:0006887">
    <property type="term" value="P:exocytosis"/>
    <property type="evidence" value="ECO:0007669"/>
    <property type="project" value="TreeGrafter"/>
</dbReference>
<dbReference type="SUPFAM" id="SSF49562">
    <property type="entry name" value="C2 domain (Calcium/lipid-binding domain, CaLB)"/>
    <property type="match status" value="2"/>
</dbReference>
<dbReference type="InterPro" id="IPR000008">
    <property type="entry name" value="C2_dom"/>
</dbReference>
<feature type="domain" description="C2" evidence="2">
    <location>
        <begin position="449"/>
        <end position="572"/>
    </location>
</feature>
<reference evidence="5" key="2">
    <citation type="submission" date="2020-10" db="UniProtKB">
        <authorList>
            <consortium name="WormBaseParasite"/>
        </authorList>
    </citation>
    <scope>IDENTIFICATION</scope>
</reference>
<feature type="region of interest" description="Disordered" evidence="1">
    <location>
        <begin position="52"/>
        <end position="86"/>
    </location>
</feature>
<dbReference type="WBParaSite" id="Pan_g14622.t1">
    <property type="protein sequence ID" value="Pan_g14622.t1"/>
    <property type="gene ID" value="Pan_g14622"/>
</dbReference>
<dbReference type="SMART" id="SM00239">
    <property type="entry name" value="C2"/>
    <property type="match status" value="2"/>
</dbReference>
<evidence type="ECO:0000256" key="1">
    <source>
        <dbReference type="SAM" id="MobiDB-lite"/>
    </source>
</evidence>
<dbReference type="GO" id="GO:0070382">
    <property type="term" value="C:exocytic vesicle"/>
    <property type="evidence" value="ECO:0007669"/>
    <property type="project" value="TreeGrafter"/>
</dbReference>
<dbReference type="InterPro" id="IPR041282">
    <property type="entry name" value="FYVE_2"/>
</dbReference>
<name>A0A7E4UZ58_PANRE</name>
<keyword evidence="4" id="KW-1185">Reference proteome</keyword>
<dbReference type="PANTHER" id="PTHR45716:SF2">
    <property type="entry name" value="BITESIZE, ISOFORM I"/>
    <property type="match status" value="1"/>
</dbReference>
<feature type="domain" description="RabBD" evidence="3">
    <location>
        <begin position="7"/>
        <end position="153"/>
    </location>
</feature>
<feature type="compositionally biased region" description="Low complexity" evidence="1">
    <location>
        <begin position="66"/>
        <end position="83"/>
    </location>
</feature>
<organism evidence="4 5">
    <name type="scientific">Panagrellus redivivus</name>
    <name type="common">Microworm</name>
    <dbReference type="NCBI Taxonomy" id="6233"/>
    <lineage>
        <taxon>Eukaryota</taxon>
        <taxon>Metazoa</taxon>
        <taxon>Ecdysozoa</taxon>
        <taxon>Nematoda</taxon>
        <taxon>Chromadorea</taxon>
        <taxon>Rhabditida</taxon>
        <taxon>Tylenchina</taxon>
        <taxon>Panagrolaimomorpha</taxon>
        <taxon>Panagrolaimoidea</taxon>
        <taxon>Panagrolaimidae</taxon>
        <taxon>Panagrellus</taxon>
    </lineage>
</organism>
<accession>A0A7E4UZ58</accession>
<dbReference type="InterPro" id="IPR010911">
    <property type="entry name" value="Rab_BD"/>
</dbReference>
<dbReference type="GO" id="GO:0042043">
    <property type="term" value="F:neurexin family protein binding"/>
    <property type="evidence" value="ECO:0007669"/>
    <property type="project" value="TreeGrafter"/>
</dbReference>